<reference evidence="1 2" key="1">
    <citation type="submission" date="2017-10" db="EMBL/GenBank/DDBJ databases">
        <authorList>
            <person name="Chen M."/>
            <person name="Kallman A."/>
            <person name="Luo C."/>
            <person name="Martin J."/>
            <person name="Nguyen T."/>
            <person name="Pierce C."/>
            <person name="Ramos K."/>
            <person name="Smith E."/>
            <person name="Giorgia P."/>
            <person name="Ellis O."/>
            <person name="Reddi K."/>
            <person name="Moberg-Parker J."/>
            <person name="Garlena R.A."/>
            <person name="Russell D.A."/>
            <person name="Pope W.H."/>
            <person name="Jacobs-Sera D."/>
            <person name="Hendrix R.W."/>
            <person name="Hatfull G.F."/>
        </authorList>
    </citation>
    <scope>NUCLEOTIDE SEQUENCE [LARGE SCALE GENOMIC DNA]</scope>
</reference>
<proteinExistence type="predicted"/>
<organism evidence="1 2">
    <name type="scientific">Mycobacterium phage Koko</name>
    <dbReference type="NCBI Taxonomy" id="2047840"/>
    <lineage>
        <taxon>Viruses</taxon>
        <taxon>Duplodnaviria</taxon>
        <taxon>Heunggongvirae</taxon>
        <taxon>Uroviricota</taxon>
        <taxon>Caudoviricetes</taxon>
        <taxon>Gladiatorvirus</taxon>
        <taxon>Gladiatorvirus koko</taxon>
    </lineage>
</organism>
<dbReference type="EMBL" id="MG099945">
    <property type="protein sequence ID" value="ATW60338.1"/>
    <property type="molecule type" value="Genomic_DNA"/>
</dbReference>
<accession>A0A2H4PDP0</accession>
<dbReference type="Proteomes" id="UP000241798">
    <property type="component" value="Segment"/>
</dbReference>
<keyword evidence="2" id="KW-1185">Reference proteome</keyword>
<evidence type="ECO:0000313" key="1">
    <source>
        <dbReference type="EMBL" id="ATW60338.1"/>
    </source>
</evidence>
<protein>
    <submittedName>
        <fullName evidence="1">Uncharacterized protein</fullName>
    </submittedName>
</protein>
<name>A0A2H4PDP0_9CAUD</name>
<gene>
    <name evidence="1" type="ORF">SEA_KOKO_48</name>
</gene>
<sequence>MKFLLTDSTPNGQLQLTFEGLQQDEAIELVKHASELVKARKDPMVEALKRSMSAPNPYL</sequence>
<evidence type="ECO:0000313" key="2">
    <source>
        <dbReference type="Proteomes" id="UP000241798"/>
    </source>
</evidence>